<feature type="compositionally biased region" description="Low complexity" evidence="2">
    <location>
        <begin position="211"/>
        <end position="223"/>
    </location>
</feature>
<evidence type="ECO:0000256" key="1">
    <source>
        <dbReference type="ARBA" id="ARBA00022729"/>
    </source>
</evidence>
<dbReference type="CDD" id="cd22191">
    <property type="entry name" value="DPBB_RlpA_EXP_N-like"/>
    <property type="match status" value="1"/>
</dbReference>
<protein>
    <recommendedName>
        <fullName evidence="4">RlpA-like protein double-psi beta-barrel domain-containing protein</fullName>
    </recommendedName>
</protein>
<dbReference type="OrthoDB" id="623670at2759"/>
<dbReference type="InterPro" id="IPR009009">
    <property type="entry name" value="RlpA-like_DPBB"/>
</dbReference>
<organism evidence="5 6">
    <name type="scientific">Mortierella isabellina</name>
    <name type="common">Filamentous fungus</name>
    <name type="synonym">Umbelopsis isabellina</name>
    <dbReference type="NCBI Taxonomy" id="91625"/>
    <lineage>
        <taxon>Eukaryota</taxon>
        <taxon>Fungi</taxon>
        <taxon>Fungi incertae sedis</taxon>
        <taxon>Mucoromycota</taxon>
        <taxon>Mucoromycotina</taxon>
        <taxon>Umbelopsidomycetes</taxon>
        <taxon>Umbelopsidales</taxon>
        <taxon>Umbelopsidaceae</taxon>
        <taxon>Umbelopsis</taxon>
    </lineage>
</organism>
<keyword evidence="1 3" id="KW-0732">Signal</keyword>
<evidence type="ECO:0000259" key="4">
    <source>
        <dbReference type="Pfam" id="PF03330"/>
    </source>
</evidence>
<dbReference type="Gene3D" id="2.40.40.10">
    <property type="entry name" value="RlpA-like domain"/>
    <property type="match status" value="1"/>
</dbReference>
<keyword evidence="6" id="KW-1185">Reference proteome</keyword>
<feature type="signal peptide" evidence="3">
    <location>
        <begin position="1"/>
        <end position="22"/>
    </location>
</feature>
<dbReference type="Pfam" id="PF03330">
    <property type="entry name" value="DPBB_1"/>
    <property type="match status" value="1"/>
</dbReference>
<feature type="compositionally biased region" description="Low complexity" evidence="2">
    <location>
        <begin position="171"/>
        <end position="184"/>
    </location>
</feature>
<accession>A0A8H7U9X0</accession>
<gene>
    <name evidence="5" type="ORF">INT43_005217</name>
</gene>
<evidence type="ECO:0000313" key="6">
    <source>
        <dbReference type="Proteomes" id="UP000654370"/>
    </source>
</evidence>
<dbReference type="PANTHER" id="PTHR31836:SF28">
    <property type="entry name" value="SRCR DOMAIN-CONTAINING PROTEIN-RELATED"/>
    <property type="match status" value="1"/>
</dbReference>
<dbReference type="InterPro" id="IPR051477">
    <property type="entry name" value="Expansin_CellWall"/>
</dbReference>
<feature type="compositionally biased region" description="Basic and acidic residues" evidence="2">
    <location>
        <begin position="224"/>
        <end position="233"/>
    </location>
</feature>
<dbReference type="SUPFAM" id="SSF50685">
    <property type="entry name" value="Barwin-like endoglucanases"/>
    <property type="match status" value="1"/>
</dbReference>
<evidence type="ECO:0000313" key="5">
    <source>
        <dbReference type="EMBL" id="KAG2173797.1"/>
    </source>
</evidence>
<dbReference type="InterPro" id="IPR036908">
    <property type="entry name" value="RlpA-like_sf"/>
</dbReference>
<dbReference type="PANTHER" id="PTHR31836">
    <property type="match status" value="1"/>
</dbReference>
<dbReference type="AlphaFoldDB" id="A0A8H7U9X0"/>
<evidence type="ECO:0000256" key="3">
    <source>
        <dbReference type="SAM" id="SignalP"/>
    </source>
</evidence>
<reference evidence="5" key="1">
    <citation type="submission" date="2020-12" db="EMBL/GenBank/DDBJ databases">
        <title>Metabolic potential, ecology and presence of endohyphal bacteria is reflected in genomic diversity of Mucoromycotina.</title>
        <authorList>
            <person name="Muszewska A."/>
            <person name="Okrasinska A."/>
            <person name="Steczkiewicz K."/>
            <person name="Drgas O."/>
            <person name="Orlowska M."/>
            <person name="Perlinska-Lenart U."/>
            <person name="Aleksandrzak-Piekarczyk T."/>
            <person name="Szatraj K."/>
            <person name="Zielenkiewicz U."/>
            <person name="Pilsyk S."/>
            <person name="Malc E."/>
            <person name="Mieczkowski P."/>
            <person name="Kruszewska J.S."/>
            <person name="Biernat P."/>
            <person name="Pawlowska J."/>
        </authorList>
    </citation>
    <scope>NUCLEOTIDE SEQUENCE</scope>
    <source>
        <strain evidence="5">WA0000067209</strain>
    </source>
</reference>
<feature type="region of interest" description="Disordered" evidence="2">
    <location>
        <begin position="171"/>
        <end position="250"/>
    </location>
</feature>
<dbReference type="EMBL" id="JAEPQZ010000014">
    <property type="protein sequence ID" value="KAG2173797.1"/>
    <property type="molecule type" value="Genomic_DNA"/>
</dbReference>
<dbReference type="Proteomes" id="UP000654370">
    <property type="component" value="Unassembled WGS sequence"/>
</dbReference>
<name>A0A8H7U9X0_MORIS</name>
<feature type="chain" id="PRO_5034890153" description="RlpA-like protein double-psi beta-barrel domain-containing protein" evidence="3">
    <location>
        <begin position="23"/>
        <end position="348"/>
    </location>
</feature>
<comment type="caution">
    <text evidence="5">The sequence shown here is derived from an EMBL/GenBank/DDBJ whole genome shotgun (WGS) entry which is preliminary data.</text>
</comment>
<proteinExistence type="predicted"/>
<evidence type="ECO:0000256" key="2">
    <source>
        <dbReference type="SAM" id="MobiDB-lite"/>
    </source>
</evidence>
<feature type="domain" description="RlpA-like protein double-psi beta-barrel" evidence="4">
    <location>
        <begin position="293"/>
        <end position="344"/>
    </location>
</feature>
<sequence>MQIRHFVLSTAVVAMLGSMATAVPVPAFMKRGEHHAASSKKDVAVKACTTEVRNTVLTSTPFYITFNGTISGEPCDAATNGTAASYLLHSTGEHDLLEAVNINGTASKGTTCTITIPDSGYQQVSGKDLFVFVPLVTDSGNQTTIVCGDDDKAVPLNVNMASYDIPGLTNATSTTTSATPTQTQEAHHQHVQHTTTTTTEEPRPTHHHHTTTTTTHHTTTTTTHHAEHTHSHDDDDDDSGSGGGQSYSGIGTWFIPATEGGSQGACGPFESNSELIGALNAPQYGDMSEKSSWCGKKVKVTSGGKSVVITINDACPECKHGSIDLTQAAFKELGDLNTGVLDISWSLV</sequence>